<dbReference type="PANTHER" id="PTHR43173:SF3">
    <property type="entry name" value="ABC1 FAMILY PROTEIN"/>
    <property type="match status" value="1"/>
</dbReference>
<dbReference type="InterPro" id="IPR000719">
    <property type="entry name" value="Prot_kinase_dom"/>
</dbReference>
<feature type="non-terminal residue" evidence="2">
    <location>
        <position position="269"/>
    </location>
</feature>
<reference evidence="2 3" key="1">
    <citation type="journal article" date="2017" name="Int. J. Parasitol.">
        <title>The genome of the protozoan parasite Cystoisospora suis and a reverse vaccinology approach to identify vaccine candidates.</title>
        <authorList>
            <person name="Palmieri N."/>
            <person name="Shrestha A."/>
            <person name="Ruttkowski B."/>
            <person name="Beck T."/>
            <person name="Vogl C."/>
            <person name="Tomley F."/>
            <person name="Blake D.P."/>
            <person name="Joachim A."/>
        </authorList>
    </citation>
    <scope>NUCLEOTIDE SEQUENCE [LARGE SCALE GENOMIC DNA]</scope>
    <source>
        <strain evidence="2 3">Wien I</strain>
    </source>
</reference>
<feature type="domain" description="Protein kinase" evidence="1">
    <location>
        <begin position="68"/>
        <end position="269"/>
    </location>
</feature>
<evidence type="ECO:0000313" key="3">
    <source>
        <dbReference type="Proteomes" id="UP000221165"/>
    </source>
</evidence>
<dbReference type="RefSeq" id="XP_067917800.1">
    <property type="nucleotide sequence ID" value="XM_068070226.1"/>
</dbReference>
<dbReference type="AlphaFoldDB" id="A0A2C6KHD4"/>
<dbReference type="SUPFAM" id="SSF56112">
    <property type="entry name" value="Protein kinase-like (PK-like)"/>
    <property type="match status" value="1"/>
</dbReference>
<dbReference type="CDD" id="cd05121">
    <property type="entry name" value="ABC1_ADCK3-like"/>
    <property type="match status" value="1"/>
</dbReference>
<dbReference type="GO" id="GO:0004672">
    <property type="term" value="F:protein kinase activity"/>
    <property type="evidence" value="ECO:0007669"/>
    <property type="project" value="InterPro"/>
</dbReference>
<dbReference type="GeneID" id="94433437"/>
<dbReference type="Pfam" id="PF03109">
    <property type="entry name" value="ABC1"/>
    <property type="match status" value="1"/>
</dbReference>
<organism evidence="2 3">
    <name type="scientific">Cystoisospora suis</name>
    <dbReference type="NCBI Taxonomy" id="483139"/>
    <lineage>
        <taxon>Eukaryota</taxon>
        <taxon>Sar</taxon>
        <taxon>Alveolata</taxon>
        <taxon>Apicomplexa</taxon>
        <taxon>Conoidasida</taxon>
        <taxon>Coccidia</taxon>
        <taxon>Eucoccidiorida</taxon>
        <taxon>Eimeriorina</taxon>
        <taxon>Sarcocystidae</taxon>
        <taxon>Cystoisospora</taxon>
    </lineage>
</organism>
<evidence type="ECO:0000313" key="2">
    <source>
        <dbReference type="EMBL" id="PHJ16068.1"/>
    </source>
</evidence>
<protein>
    <submittedName>
        <fullName evidence="2">Abc1 family protein</fullName>
    </submittedName>
</protein>
<dbReference type="VEuPathDB" id="ToxoDB:CSUI_010121"/>
<dbReference type="Proteomes" id="UP000221165">
    <property type="component" value="Unassembled WGS sequence"/>
</dbReference>
<proteinExistence type="predicted"/>
<sequence>MEQWNRKWRTLWCWSNVYVGWKVSQARARALPKEQQAEFWEKRHEHFANVIWNNIKELRGNPEEIFKEIDPQALASASIGQVHRAWLKDGSPVVIKVQHADVEALLSHDMKNLQQLSWAFGLLESGLNFGPVLEEWQRAAAKELDFRYELSHQLRAYEAVKRSGIDVIIPQCYPELTSKKVMVMEFVKGFKITDLDKLDEYKVDRRELMYKLCDSFAYQIHIDGLFNGDPHPGNILVQIDEETGDATPVILDWGLVKTFDSKGQLAFSK</sequence>
<dbReference type="InterPro" id="IPR011009">
    <property type="entry name" value="Kinase-like_dom_sf"/>
</dbReference>
<dbReference type="GO" id="GO:0005524">
    <property type="term" value="F:ATP binding"/>
    <property type="evidence" value="ECO:0007669"/>
    <property type="project" value="InterPro"/>
</dbReference>
<gene>
    <name evidence="2" type="ORF">CSUI_010121</name>
</gene>
<name>A0A2C6KHD4_9APIC</name>
<dbReference type="PANTHER" id="PTHR43173">
    <property type="entry name" value="ABC1 FAMILY PROTEIN"/>
    <property type="match status" value="1"/>
</dbReference>
<keyword evidence="3" id="KW-1185">Reference proteome</keyword>
<evidence type="ECO:0000259" key="1">
    <source>
        <dbReference type="PROSITE" id="PS50011"/>
    </source>
</evidence>
<comment type="caution">
    <text evidence="2">The sequence shown here is derived from an EMBL/GenBank/DDBJ whole genome shotgun (WGS) entry which is preliminary data.</text>
</comment>
<dbReference type="InterPro" id="IPR051130">
    <property type="entry name" value="Mito_struct-func_regulator"/>
</dbReference>
<accession>A0A2C6KHD4</accession>
<dbReference type="InterPro" id="IPR004147">
    <property type="entry name" value="ABC1_dom"/>
</dbReference>
<dbReference type="OrthoDB" id="331183at2759"/>
<dbReference type="EMBL" id="MIGC01006688">
    <property type="protein sequence ID" value="PHJ16068.1"/>
    <property type="molecule type" value="Genomic_DNA"/>
</dbReference>
<dbReference type="PROSITE" id="PS50011">
    <property type="entry name" value="PROTEIN_KINASE_DOM"/>
    <property type="match status" value="1"/>
</dbReference>